<dbReference type="EnsemblPlants" id="evm.model.04.282">
    <property type="protein sequence ID" value="cds.evm.model.04.282"/>
    <property type="gene ID" value="evm.TU.04.282"/>
</dbReference>
<dbReference type="AlphaFoldDB" id="A0A803PGX9"/>
<reference evidence="1" key="1">
    <citation type="submission" date="2018-11" db="EMBL/GenBank/DDBJ databases">
        <authorList>
            <person name="Grassa J C."/>
        </authorList>
    </citation>
    <scope>NUCLEOTIDE SEQUENCE [LARGE SCALE GENOMIC DNA]</scope>
</reference>
<evidence type="ECO:0000313" key="2">
    <source>
        <dbReference type="Proteomes" id="UP000596661"/>
    </source>
</evidence>
<dbReference type="Gramene" id="evm.model.04.282">
    <property type="protein sequence ID" value="cds.evm.model.04.282"/>
    <property type="gene ID" value="evm.TU.04.282"/>
</dbReference>
<evidence type="ECO:0000313" key="1">
    <source>
        <dbReference type="EnsemblPlants" id="cds.evm.model.04.282"/>
    </source>
</evidence>
<reference evidence="1" key="2">
    <citation type="submission" date="2021-03" db="UniProtKB">
        <authorList>
            <consortium name="EnsemblPlants"/>
        </authorList>
    </citation>
    <scope>IDENTIFICATION</scope>
</reference>
<organism evidence="1 2">
    <name type="scientific">Cannabis sativa</name>
    <name type="common">Hemp</name>
    <name type="synonym">Marijuana</name>
    <dbReference type="NCBI Taxonomy" id="3483"/>
    <lineage>
        <taxon>Eukaryota</taxon>
        <taxon>Viridiplantae</taxon>
        <taxon>Streptophyta</taxon>
        <taxon>Embryophyta</taxon>
        <taxon>Tracheophyta</taxon>
        <taxon>Spermatophyta</taxon>
        <taxon>Magnoliopsida</taxon>
        <taxon>eudicotyledons</taxon>
        <taxon>Gunneridae</taxon>
        <taxon>Pentapetalae</taxon>
        <taxon>rosids</taxon>
        <taxon>fabids</taxon>
        <taxon>Rosales</taxon>
        <taxon>Cannabaceae</taxon>
        <taxon>Cannabis</taxon>
    </lineage>
</organism>
<dbReference type="EMBL" id="UZAU01000358">
    <property type="status" value="NOT_ANNOTATED_CDS"/>
    <property type="molecule type" value="Genomic_DNA"/>
</dbReference>
<dbReference type="Proteomes" id="UP000596661">
    <property type="component" value="Chromosome 4"/>
</dbReference>
<proteinExistence type="predicted"/>
<keyword evidence="2" id="KW-1185">Reference proteome</keyword>
<protein>
    <submittedName>
        <fullName evidence="1">Uncharacterized protein</fullName>
    </submittedName>
</protein>
<name>A0A803PGX9_CANSA</name>
<sequence>MYIVSPPPPPTYHYVQYKSDYEDVRPSERNFSGLRFNDTGYQAQEENVDKEADEFIKLEHKKFQEERDVFWGKMTQEISAYQNPWMVMGNLNSVLSQEEKIGGRRVTPVEGAKCFNNYWPISLCNVSYKIIAKLLANRLCKGKLWMALGLMLSFEG</sequence>
<accession>A0A803PGX9</accession>